<evidence type="ECO:0000313" key="2">
    <source>
        <dbReference type="Proteomes" id="UP001501509"/>
    </source>
</evidence>
<evidence type="ECO:0000313" key="1">
    <source>
        <dbReference type="EMBL" id="GAA2624327.1"/>
    </source>
</evidence>
<name>A0ABP6CR33_9ACTN</name>
<proteinExistence type="predicted"/>
<dbReference type="EMBL" id="BAAATD010000011">
    <property type="protein sequence ID" value="GAA2624327.1"/>
    <property type="molecule type" value="Genomic_DNA"/>
</dbReference>
<protein>
    <recommendedName>
        <fullName evidence="3">DUF3558 domain-containing protein</fullName>
    </recommendedName>
</protein>
<comment type="caution">
    <text evidence="1">The sequence shown here is derived from an EMBL/GenBank/DDBJ whole genome shotgun (WGS) entry which is preliminary data.</text>
</comment>
<dbReference type="Proteomes" id="UP001501509">
    <property type="component" value="Unassembled WGS sequence"/>
</dbReference>
<accession>A0ABP6CR33</accession>
<keyword evidence="2" id="KW-1185">Reference proteome</keyword>
<reference evidence="2" key="1">
    <citation type="journal article" date="2019" name="Int. J. Syst. Evol. Microbiol.">
        <title>The Global Catalogue of Microorganisms (GCM) 10K type strain sequencing project: providing services to taxonomists for standard genome sequencing and annotation.</title>
        <authorList>
            <consortium name="The Broad Institute Genomics Platform"/>
            <consortium name="The Broad Institute Genome Sequencing Center for Infectious Disease"/>
            <person name="Wu L."/>
            <person name="Ma J."/>
        </authorList>
    </citation>
    <scope>NUCLEOTIDE SEQUENCE [LARGE SCALE GENOMIC DNA]</scope>
    <source>
        <strain evidence="2">JCM 6833</strain>
    </source>
</reference>
<organism evidence="1 2">
    <name type="scientific">Actinomadura fulvescens</name>
    <dbReference type="NCBI Taxonomy" id="46160"/>
    <lineage>
        <taxon>Bacteria</taxon>
        <taxon>Bacillati</taxon>
        <taxon>Actinomycetota</taxon>
        <taxon>Actinomycetes</taxon>
        <taxon>Streptosporangiales</taxon>
        <taxon>Thermomonosporaceae</taxon>
        <taxon>Actinomadura</taxon>
    </lineage>
</organism>
<dbReference type="PROSITE" id="PS51257">
    <property type="entry name" value="PROKAR_LIPOPROTEIN"/>
    <property type="match status" value="1"/>
</dbReference>
<evidence type="ECO:0008006" key="3">
    <source>
        <dbReference type="Google" id="ProtNLM"/>
    </source>
</evidence>
<gene>
    <name evidence="1" type="ORF">GCM10010411_71010</name>
</gene>
<sequence>MRAGGMLVGACVAFATVACSNSSPPKINASPPDLRPVSDEPPYLCDLVPELAFRRVTGLMHLTSRWSGPQTDNGLCLTRAPGREAPLGLDWSYNDGEKVLRRQQQNAEDKSPHRLPGDLGSGLAVVRPTAGADPRPNFVIALFKCGDERPWISIDFAPVVRGRDAVRDMVDFMRIAQKRFGQIHKCTPKPLR</sequence>